<feature type="compositionally biased region" description="Basic and acidic residues" evidence="1">
    <location>
        <begin position="28"/>
        <end position="42"/>
    </location>
</feature>
<organism evidence="2 3">
    <name type="scientific">Stylosanthes scabra</name>
    <dbReference type="NCBI Taxonomy" id="79078"/>
    <lineage>
        <taxon>Eukaryota</taxon>
        <taxon>Viridiplantae</taxon>
        <taxon>Streptophyta</taxon>
        <taxon>Embryophyta</taxon>
        <taxon>Tracheophyta</taxon>
        <taxon>Spermatophyta</taxon>
        <taxon>Magnoliopsida</taxon>
        <taxon>eudicotyledons</taxon>
        <taxon>Gunneridae</taxon>
        <taxon>Pentapetalae</taxon>
        <taxon>rosids</taxon>
        <taxon>fabids</taxon>
        <taxon>Fabales</taxon>
        <taxon>Fabaceae</taxon>
        <taxon>Papilionoideae</taxon>
        <taxon>50 kb inversion clade</taxon>
        <taxon>dalbergioids sensu lato</taxon>
        <taxon>Dalbergieae</taxon>
        <taxon>Pterocarpus clade</taxon>
        <taxon>Stylosanthes</taxon>
    </lineage>
</organism>
<evidence type="ECO:0000313" key="3">
    <source>
        <dbReference type="Proteomes" id="UP001341840"/>
    </source>
</evidence>
<gene>
    <name evidence="2" type="ORF">PIB30_011832</name>
</gene>
<reference evidence="2 3" key="1">
    <citation type="journal article" date="2023" name="Plants (Basel)">
        <title>Bridging the Gap: Combining Genomics and Transcriptomics Approaches to Understand Stylosanthes scabra, an Orphan Legume from the Brazilian Caatinga.</title>
        <authorList>
            <person name="Ferreira-Neto J.R.C."/>
            <person name="da Silva M.D."/>
            <person name="Binneck E."/>
            <person name="de Melo N.F."/>
            <person name="da Silva R.H."/>
            <person name="de Melo A.L.T.M."/>
            <person name="Pandolfi V."/>
            <person name="Bustamante F.O."/>
            <person name="Brasileiro-Vidal A.C."/>
            <person name="Benko-Iseppon A.M."/>
        </authorList>
    </citation>
    <scope>NUCLEOTIDE SEQUENCE [LARGE SCALE GENOMIC DNA]</scope>
    <source>
        <tissue evidence="2">Leaves</tissue>
    </source>
</reference>
<protein>
    <submittedName>
        <fullName evidence="2">Uncharacterized protein</fullName>
    </submittedName>
</protein>
<evidence type="ECO:0000256" key="1">
    <source>
        <dbReference type="SAM" id="MobiDB-lite"/>
    </source>
</evidence>
<dbReference type="Proteomes" id="UP001341840">
    <property type="component" value="Unassembled WGS sequence"/>
</dbReference>
<comment type="caution">
    <text evidence="2">The sequence shown here is derived from an EMBL/GenBank/DDBJ whole genome shotgun (WGS) entry which is preliminary data.</text>
</comment>
<accession>A0ABU6S5Z3</accession>
<evidence type="ECO:0000313" key="2">
    <source>
        <dbReference type="EMBL" id="MED6131679.1"/>
    </source>
</evidence>
<proteinExistence type="predicted"/>
<name>A0ABU6S5Z3_9FABA</name>
<keyword evidence="3" id="KW-1185">Reference proteome</keyword>
<dbReference type="EMBL" id="JASCZI010060444">
    <property type="protein sequence ID" value="MED6131679.1"/>
    <property type="molecule type" value="Genomic_DNA"/>
</dbReference>
<sequence>MATQCPEKDTEVEPEPVNIQMPLQPDQHSARTTEDPDEHTEVEPEPVNTQSHLEPELTLKPWLQPETGTNEAETKSAEEVITNVLLSMNQDEQDQDGNQNQQQEDQDQAVSTPEAVPVSIEEKCFIWATTDNGNKYDIIFQLRGPNTLEAMRYNFMTMAPKTCIDMVMVSLVCHILNRE</sequence>
<feature type="compositionally biased region" description="Basic and acidic residues" evidence="1">
    <location>
        <begin position="1"/>
        <end position="11"/>
    </location>
</feature>
<feature type="region of interest" description="Disordered" evidence="1">
    <location>
        <begin position="1"/>
        <end position="115"/>
    </location>
</feature>